<gene>
    <name evidence="3" type="primary">ganc</name>
</gene>
<dbReference type="Proteomes" id="UP000504630">
    <property type="component" value="Chromosome 22"/>
</dbReference>
<dbReference type="Pfam" id="PF21365">
    <property type="entry name" value="Glyco_hydro_31_3rd"/>
    <property type="match status" value="1"/>
</dbReference>
<evidence type="ECO:0000313" key="3">
    <source>
        <dbReference type="RefSeq" id="XP_029316281.1"/>
    </source>
</evidence>
<name>A0A6J2S122_COTGO</name>
<evidence type="ECO:0000313" key="2">
    <source>
        <dbReference type="Proteomes" id="UP000504630"/>
    </source>
</evidence>
<dbReference type="GO" id="GO:0004558">
    <property type="term" value="F:alpha-1,4-glucosidase activity"/>
    <property type="evidence" value="ECO:0007669"/>
    <property type="project" value="TreeGrafter"/>
</dbReference>
<dbReference type="GeneID" id="115027230"/>
<dbReference type="InterPro" id="IPR048395">
    <property type="entry name" value="Glyco_hydro_31_C"/>
</dbReference>
<protein>
    <submittedName>
        <fullName evidence="3">Neutral alpha-glucosidase C isoform X2</fullName>
    </submittedName>
</protein>
<evidence type="ECO:0000259" key="1">
    <source>
        <dbReference type="Pfam" id="PF21365"/>
    </source>
</evidence>
<accession>A0A6J2S122</accession>
<dbReference type="PANTHER" id="PTHR22762:SF60">
    <property type="entry name" value="NEUTRAL ALPHA-GLUCOSIDASE C"/>
    <property type="match status" value="1"/>
</dbReference>
<dbReference type="RefSeq" id="XP_029316281.1">
    <property type="nucleotide sequence ID" value="XM_029460421.1"/>
</dbReference>
<proteinExistence type="predicted"/>
<dbReference type="InterPro" id="IPR013780">
    <property type="entry name" value="Glyco_hydro_b"/>
</dbReference>
<keyword evidence="2" id="KW-1185">Reference proteome</keyword>
<organism evidence="2 3">
    <name type="scientific">Cottoperca gobio</name>
    <name type="common">Frogmouth</name>
    <name type="synonym">Aphritis gobio</name>
    <dbReference type="NCBI Taxonomy" id="56716"/>
    <lineage>
        <taxon>Eukaryota</taxon>
        <taxon>Metazoa</taxon>
        <taxon>Chordata</taxon>
        <taxon>Craniata</taxon>
        <taxon>Vertebrata</taxon>
        <taxon>Euteleostomi</taxon>
        <taxon>Actinopterygii</taxon>
        <taxon>Neopterygii</taxon>
        <taxon>Teleostei</taxon>
        <taxon>Neoteleostei</taxon>
        <taxon>Acanthomorphata</taxon>
        <taxon>Eupercaria</taxon>
        <taxon>Perciformes</taxon>
        <taxon>Notothenioidei</taxon>
        <taxon>Bovichtidae</taxon>
        <taxon>Cottoperca</taxon>
    </lineage>
</organism>
<reference evidence="3" key="1">
    <citation type="submission" date="2025-08" db="UniProtKB">
        <authorList>
            <consortium name="RefSeq"/>
        </authorList>
    </citation>
    <scope>IDENTIFICATION</scope>
</reference>
<dbReference type="CTD" id="2595"/>
<sequence>MAEVSQHVIRVVPEDEGKEKFKKSGHVAFYRYSVSGTVCCPTGTLCSTCLTPAGCLQSGGALLACPVTEARAQEVKVLLPGSDEVWFDVRSAEEYEGGRTLSLPVALHLVPVFQRGGSVVCRSTGSGSCTAEQQQLPLSITVALDSQGVADGELYLDDGYRDKKAFCCAGRIHHT</sequence>
<feature type="domain" description="Glycosyl hydrolase family 31 C-terminal" evidence="1">
    <location>
        <begin position="59"/>
        <end position="120"/>
    </location>
</feature>
<dbReference type="GO" id="GO:0006491">
    <property type="term" value="P:N-glycan processing"/>
    <property type="evidence" value="ECO:0007669"/>
    <property type="project" value="TreeGrafter"/>
</dbReference>
<dbReference type="SUPFAM" id="SSF51011">
    <property type="entry name" value="Glycosyl hydrolase domain"/>
    <property type="match status" value="1"/>
</dbReference>
<dbReference type="Gene3D" id="2.60.40.1180">
    <property type="entry name" value="Golgi alpha-mannosidase II"/>
    <property type="match status" value="2"/>
</dbReference>
<dbReference type="PANTHER" id="PTHR22762">
    <property type="entry name" value="ALPHA-GLUCOSIDASE"/>
    <property type="match status" value="1"/>
</dbReference>
<dbReference type="AlphaFoldDB" id="A0A6J2S122"/>